<dbReference type="Pfam" id="PF18990">
    <property type="entry name" value="DUF5723"/>
    <property type="match status" value="1"/>
</dbReference>
<keyword evidence="1" id="KW-0732">Signal</keyword>
<evidence type="ECO:0000256" key="1">
    <source>
        <dbReference type="SAM" id="SignalP"/>
    </source>
</evidence>
<dbReference type="Proteomes" id="UP000278351">
    <property type="component" value="Unassembled WGS sequence"/>
</dbReference>
<dbReference type="RefSeq" id="WP_123849529.1">
    <property type="nucleotide sequence ID" value="NZ_RPDH01000003.1"/>
</dbReference>
<proteinExistence type="predicted"/>
<name>A0A3N4PCC2_9BACT</name>
<evidence type="ECO:0000259" key="2">
    <source>
        <dbReference type="Pfam" id="PF18990"/>
    </source>
</evidence>
<sequence length="492" mass="54515">MYFSKRLLLLIAGISAAITSHAQSFPGYHTSHYAGIHGVPFNPASAAGSRYRWDVNIVGADARAGNTYIKFEKSSLMAGDSLRRWRDYFPDTNATRKQYGWGSADIMMPSGLYSIDEKQSVAFVWRVRGSASGGGVEAATANFFGIDYPNPKYNNRTVADSYGGGMGHWWNEFGLTYARVIRDRGDHRIKAGITLKYLAGQASVYAVGRDGAIFLKNQNTIDINRGTLHYAYNAELDTNSDSWQSLYSPFQNPGIGADIGVIYEWRPDNDGFGSIYEGGDWNPDADTWKARLGISVVDIGGIRYDKSLYSADLDMRAQNFPANMLGKRKEESIRQYANRIANTFTPLDTDSTYFMNLPTAVNLMGDYNIDGRFFVSASATIALTGGTKDDHKTSALTWMTVTPRYETRHLGAYLPVSVNRYGQVDAGVALRAGPLVIGSSSLFNTLFQSRINRADVFVALRVIPIRFSKWSWDKGGDGIFRRRKSNVGCPDI</sequence>
<comment type="caution">
    <text evidence="3">The sequence shown here is derived from an EMBL/GenBank/DDBJ whole genome shotgun (WGS) entry which is preliminary data.</text>
</comment>
<feature type="signal peptide" evidence="1">
    <location>
        <begin position="1"/>
        <end position="22"/>
    </location>
</feature>
<dbReference type="OrthoDB" id="9805336at2"/>
<feature type="domain" description="DUF5723" evidence="2">
    <location>
        <begin position="43"/>
        <end position="439"/>
    </location>
</feature>
<dbReference type="InterPro" id="IPR043781">
    <property type="entry name" value="DUF5723"/>
</dbReference>
<reference evidence="3 4" key="1">
    <citation type="submission" date="2018-11" db="EMBL/GenBank/DDBJ databases">
        <title>Chitinophaga lutea sp.nov., isolate from arsenic contaminated soil.</title>
        <authorList>
            <person name="Zong Y."/>
        </authorList>
    </citation>
    <scope>NUCLEOTIDE SEQUENCE [LARGE SCALE GENOMIC DNA]</scope>
    <source>
        <strain evidence="3 4">ZY74</strain>
    </source>
</reference>
<dbReference type="AlphaFoldDB" id="A0A3N4PCC2"/>
<evidence type="ECO:0000313" key="4">
    <source>
        <dbReference type="Proteomes" id="UP000278351"/>
    </source>
</evidence>
<protein>
    <recommendedName>
        <fullName evidence="2">DUF5723 domain-containing protein</fullName>
    </recommendedName>
</protein>
<gene>
    <name evidence="3" type="ORF">EGT74_26320</name>
</gene>
<dbReference type="EMBL" id="RPDH01000003">
    <property type="protein sequence ID" value="RPE05876.1"/>
    <property type="molecule type" value="Genomic_DNA"/>
</dbReference>
<keyword evidence="4" id="KW-1185">Reference proteome</keyword>
<feature type="chain" id="PRO_5018159997" description="DUF5723 domain-containing protein" evidence="1">
    <location>
        <begin position="23"/>
        <end position="492"/>
    </location>
</feature>
<organism evidence="3 4">
    <name type="scientific">Chitinophaga lutea</name>
    <dbReference type="NCBI Taxonomy" id="2488634"/>
    <lineage>
        <taxon>Bacteria</taxon>
        <taxon>Pseudomonadati</taxon>
        <taxon>Bacteroidota</taxon>
        <taxon>Chitinophagia</taxon>
        <taxon>Chitinophagales</taxon>
        <taxon>Chitinophagaceae</taxon>
        <taxon>Chitinophaga</taxon>
    </lineage>
</organism>
<evidence type="ECO:0000313" key="3">
    <source>
        <dbReference type="EMBL" id="RPE05876.1"/>
    </source>
</evidence>
<accession>A0A3N4PCC2</accession>